<keyword evidence="3" id="KW-0805">Transcription regulation</keyword>
<dbReference type="AlphaFoldDB" id="A0AAE0PDJ6"/>
<dbReference type="CDD" id="cd07979">
    <property type="entry name" value="HFD_TAF9"/>
    <property type="match status" value="1"/>
</dbReference>
<comment type="similarity">
    <text evidence="2">Belongs to the TAF9 family.</text>
</comment>
<evidence type="ECO:0000256" key="5">
    <source>
        <dbReference type="ARBA" id="ARBA00023242"/>
    </source>
</evidence>
<dbReference type="GO" id="GO:0000124">
    <property type="term" value="C:SAGA complex"/>
    <property type="evidence" value="ECO:0007669"/>
    <property type="project" value="TreeGrafter"/>
</dbReference>
<dbReference type="PANTHER" id="PTHR48068">
    <property type="entry name" value="TAF9 RNA POLYMERASE II, TATA BOX-BINDING PROTEIN (TBP)-ASSOCIATED FACTOR"/>
    <property type="match status" value="1"/>
</dbReference>
<name>A0AAE0PDJ6_SORBR</name>
<comment type="caution">
    <text evidence="7">The sequence shown here is derived from an EMBL/GenBank/DDBJ whole genome shotgun (WGS) entry which is preliminary data.</text>
</comment>
<evidence type="ECO:0000256" key="4">
    <source>
        <dbReference type="ARBA" id="ARBA00023163"/>
    </source>
</evidence>
<comment type="subcellular location">
    <subcellularLocation>
        <location evidence="1">Nucleus</location>
    </subcellularLocation>
</comment>
<proteinExistence type="inferred from homology"/>
<evidence type="ECO:0000256" key="1">
    <source>
        <dbReference type="ARBA" id="ARBA00004123"/>
    </source>
</evidence>
<dbReference type="EMBL" id="JAUTDP010000007">
    <property type="protein sequence ID" value="KAK3397847.1"/>
    <property type="molecule type" value="Genomic_DNA"/>
</dbReference>
<dbReference type="InterPro" id="IPR009072">
    <property type="entry name" value="Histone-fold"/>
</dbReference>
<evidence type="ECO:0000313" key="8">
    <source>
        <dbReference type="Proteomes" id="UP001281003"/>
    </source>
</evidence>
<dbReference type="InterPro" id="IPR051431">
    <property type="entry name" value="TFIID_subunit_9"/>
</dbReference>
<dbReference type="Proteomes" id="UP001281003">
    <property type="component" value="Unassembled WGS sequence"/>
</dbReference>
<reference evidence="7" key="2">
    <citation type="submission" date="2023-07" db="EMBL/GenBank/DDBJ databases">
        <authorList>
            <consortium name="Lawrence Berkeley National Laboratory"/>
            <person name="Haridas S."/>
            <person name="Hensen N."/>
            <person name="Bonometti L."/>
            <person name="Westerberg I."/>
            <person name="Brannstrom I.O."/>
            <person name="Guillou S."/>
            <person name="Cros-Aarteil S."/>
            <person name="Calhoun S."/>
            <person name="Kuo A."/>
            <person name="Mondo S."/>
            <person name="Pangilinan J."/>
            <person name="Riley R."/>
            <person name="LaButti K."/>
            <person name="Andreopoulos B."/>
            <person name="Lipzen A."/>
            <person name="Chen C."/>
            <person name="Yanf M."/>
            <person name="Daum C."/>
            <person name="Ng V."/>
            <person name="Clum A."/>
            <person name="Steindorff A."/>
            <person name="Ohm R."/>
            <person name="Martin F."/>
            <person name="Silar P."/>
            <person name="Natvig D."/>
            <person name="Lalanne C."/>
            <person name="Gautier V."/>
            <person name="Ament-velasquez S.L."/>
            <person name="Kruys A."/>
            <person name="Hutchinson M.I."/>
            <person name="Powell A.J."/>
            <person name="Barry K."/>
            <person name="Miller A.N."/>
            <person name="Grigoriev I.V."/>
            <person name="Debuchy R."/>
            <person name="Gladieux P."/>
            <person name="Thoren M.H."/>
            <person name="Johannesson H."/>
        </authorList>
    </citation>
    <scope>NUCLEOTIDE SEQUENCE</scope>
    <source>
        <strain evidence="7">FGSC 1904</strain>
    </source>
</reference>
<dbReference type="Pfam" id="PF02291">
    <property type="entry name" value="TFIID-31kDa"/>
    <property type="match status" value="1"/>
</dbReference>
<keyword evidence="4" id="KW-0804">Transcription</keyword>
<feature type="region of interest" description="Disordered" evidence="6">
    <location>
        <begin position="1"/>
        <end position="55"/>
    </location>
</feature>
<feature type="compositionally biased region" description="Acidic residues" evidence="6">
    <location>
        <begin position="293"/>
        <end position="310"/>
    </location>
</feature>
<dbReference type="GO" id="GO:0046982">
    <property type="term" value="F:protein heterodimerization activity"/>
    <property type="evidence" value="ECO:0007669"/>
    <property type="project" value="InterPro"/>
</dbReference>
<dbReference type="SUPFAM" id="SSF47113">
    <property type="entry name" value="Histone-fold"/>
    <property type="match status" value="1"/>
</dbReference>
<dbReference type="InterPro" id="IPR003162">
    <property type="entry name" value="TFIID-31"/>
</dbReference>
<dbReference type="GO" id="GO:0005669">
    <property type="term" value="C:transcription factor TFIID complex"/>
    <property type="evidence" value="ECO:0007669"/>
    <property type="project" value="TreeGrafter"/>
</dbReference>
<keyword evidence="5" id="KW-0539">Nucleus</keyword>
<reference evidence="7" key="1">
    <citation type="journal article" date="2023" name="Mol. Phylogenet. Evol.">
        <title>Genome-scale phylogeny and comparative genomics of the fungal order Sordariales.</title>
        <authorList>
            <person name="Hensen N."/>
            <person name="Bonometti L."/>
            <person name="Westerberg I."/>
            <person name="Brannstrom I.O."/>
            <person name="Guillou S."/>
            <person name="Cros-Aarteil S."/>
            <person name="Calhoun S."/>
            <person name="Haridas S."/>
            <person name="Kuo A."/>
            <person name="Mondo S."/>
            <person name="Pangilinan J."/>
            <person name="Riley R."/>
            <person name="LaButti K."/>
            <person name="Andreopoulos B."/>
            <person name="Lipzen A."/>
            <person name="Chen C."/>
            <person name="Yan M."/>
            <person name="Daum C."/>
            <person name="Ng V."/>
            <person name="Clum A."/>
            <person name="Steindorff A."/>
            <person name="Ohm R.A."/>
            <person name="Martin F."/>
            <person name="Silar P."/>
            <person name="Natvig D.O."/>
            <person name="Lalanne C."/>
            <person name="Gautier V."/>
            <person name="Ament-Velasquez S.L."/>
            <person name="Kruys A."/>
            <person name="Hutchinson M.I."/>
            <person name="Powell A.J."/>
            <person name="Barry K."/>
            <person name="Miller A.N."/>
            <person name="Grigoriev I.V."/>
            <person name="Debuchy R."/>
            <person name="Gladieux P."/>
            <person name="Hiltunen Thoren M."/>
            <person name="Johannesson H."/>
        </authorList>
    </citation>
    <scope>NUCLEOTIDE SEQUENCE</scope>
    <source>
        <strain evidence="7">FGSC 1904</strain>
    </source>
</reference>
<evidence type="ECO:0000256" key="2">
    <source>
        <dbReference type="ARBA" id="ARBA00007646"/>
    </source>
</evidence>
<dbReference type="PANTHER" id="PTHR48068:SF4">
    <property type="entry name" value="TATA-BOX BINDING PROTEIN ASSOCIATED FACTOR 9"/>
    <property type="match status" value="1"/>
</dbReference>
<protein>
    <submittedName>
        <fullName evidence="7">Transcription initiation factor IID, 31kD subunit-domain-containing protein</fullName>
    </submittedName>
</protein>
<dbReference type="GO" id="GO:0016251">
    <property type="term" value="F:RNA polymerase II general transcription initiation factor activity"/>
    <property type="evidence" value="ECO:0007669"/>
    <property type="project" value="TreeGrafter"/>
</dbReference>
<gene>
    <name evidence="7" type="ORF">B0T20DRAFT_233168</name>
</gene>
<evidence type="ECO:0000313" key="7">
    <source>
        <dbReference type="EMBL" id="KAK3397847.1"/>
    </source>
</evidence>
<dbReference type="GO" id="GO:0003713">
    <property type="term" value="F:transcription coactivator activity"/>
    <property type="evidence" value="ECO:0007669"/>
    <property type="project" value="TreeGrafter"/>
</dbReference>
<feature type="region of interest" description="Disordered" evidence="6">
    <location>
        <begin position="235"/>
        <end position="310"/>
    </location>
</feature>
<organism evidence="7 8">
    <name type="scientific">Sordaria brevicollis</name>
    <dbReference type="NCBI Taxonomy" id="83679"/>
    <lineage>
        <taxon>Eukaryota</taxon>
        <taxon>Fungi</taxon>
        <taxon>Dikarya</taxon>
        <taxon>Ascomycota</taxon>
        <taxon>Pezizomycotina</taxon>
        <taxon>Sordariomycetes</taxon>
        <taxon>Sordariomycetidae</taxon>
        <taxon>Sordariales</taxon>
        <taxon>Sordariaceae</taxon>
        <taxon>Sordaria</taxon>
    </lineage>
</organism>
<evidence type="ECO:0000256" key="3">
    <source>
        <dbReference type="ARBA" id="ARBA00023015"/>
    </source>
</evidence>
<dbReference type="GO" id="GO:0051123">
    <property type="term" value="P:RNA polymerase II preinitiation complex assembly"/>
    <property type="evidence" value="ECO:0007669"/>
    <property type="project" value="TreeGrafter"/>
</dbReference>
<dbReference type="Gene3D" id="1.10.20.10">
    <property type="entry name" value="Histone, subunit A"/>
    <property type="match status" value="1"/>
</dbReference>
<dbReference type="FunFam" id="1.10.20.10:FF:000069">
    <property type="entry name" value="Transcription initiation factor TFIID subunit"/>
    <property type="match status" value="1"/>
</dbReference>
<accession>A0AAE0PDJ6</accession>
<sequence>MSAAAATTAPLPNGNPAPGASAAPSSSTAGAASQSQSQPAISQASQTPATSTAPAAATTTSTALATTTNALSSSSAAAAAAASAASNPRPRDARTIELLLTAQGVTAYEQRVPLLLLDFAYRHTSSVLSDALHLSADPYTSHAGAKPSASSGAAPVNVGDATITANAVNLAITSRLNFQFRGGSGGGVSKEHMMEIAREKNKVALPKVSANEWGVRLPSERFVLNGVSWGLKGDGWVAGGDEETSEEEDSDEDMEDAIGLNNNKKTGENGDAMEIEKDDIGGDGVEGGTMDDLFGDDGDDNEEMEDVDMF</sequence>
<evidence type="ECO:0000256" key="6">
    <source>
        <dbReference type="SAM" id="MobiDB-lite"/>
    </source>
</evidence>
<keyword evidence="8" id="KW-1185">Reference proteome</keyword>
<feature type="compositionally biased region" description="Acidic residues" evidence="6">
    <location>
        <begin position="240"/>
        <end position="256"/>
    </location>
</feature>